<dbReference type="SMART" id="SM00448">
    <property type="entry name" value="REC"/>
    <property type="match status" value="1"/>
</dbReference>
<dbReference type="Gene3D" id="3.40.50.2300">
    <property type="match status" value="1"/>
</dbReference>
<dbReference type="PRINTS" id="PR01590">
    <property type="entry name" value="HTHFIS"/>
</dbReference>
<evidence type="ECO:0000256" key="6">
    <source>
        <dbReference type="ARBA" id="ARBA00023163"/>
    </source>
</evidence>
<dbReference type="InterPro" id="IPR025944">
    <property type="entry name" value="Sigma_54_int_dom_CS"/>
</dbReference>
<dbReference type="EMBL" id="CP066308">
    <property type="protein sequence ID" value="QQE73893.1"/>
    <property type="molecule type" value="Genomic_DNA"/>
</dbReference>
<dbReference type="PROSITE" id="PS50045">
    <property type="entry name" value="SIGMA54_INTERACT_4"/>
    <property type="match status" value="1"/>
</dbReference>
<dbReference type="PROSITE" id="PS00676">
    <property type="entry name" value="SIGMA54_INTERACT_2"/>
    <property type="match status" value="1"/>
</dbReference>
<dbReference type="SUPFAM" id="SSF52172">
    <property type="entry name" value="CheY-like"/>
    <property type="match status" value="1"/>
</dbReference>
<dbReference type="FunFam" id="3.40.50.300:FF:000006">
    <property type="entry name" value="DNA-binding transcriptional regulator NtrC"/>
    <property type="match status" value="1"/>
</dbReference>
<dbReference type="Proteomes" id="UP000677234">
    <property type="component" value="Chromosome"/>
</dbReference>
<dbReference type="GO" id="GO:0043565">
    <property type="term" value="F:sequence-specific DNA binding"/>
    <property type="evidence" value="ECO:0007669"/>
    <property type="project" value="InterPro"/>
</dbReference>
<gene>
    <name evidence="10" type="ORF">JD108_18840</name>
    <name evidence="11" type="ORF">KDJ56_18780</name>
</gene>
<evidence type="ECO:0000313" key="12">
    <source>
        <dbReference type="Proteomes" id="UP000595847"/>
    </source>
</evidence>
<dbReference type="Gene3D" id="3.40.50.300">
    <property type="entry name" value="P-loop containing nucleotide triphosphate hydrolases"/>
    <property type="match status" value="1"/>
</dbReference>
<evidence type="ECO:0000256" key="5">
    <source>
        <dbReference type="ARBA" id="ARBA00023159"/>
    </source>
</evidence>
<dbReference type="Gene3D" id="1.10.10.60">
    <property type="entry name" value="Homeodomain-like"/>
    <property type="match status" value="1"/>
</dbReference>
<evidence type="ECO:0000256" key="7">
    <source>
        <dbReference type="PROSITE-ProRule" id="PRU00169"/>
    </source>
</evidence>
<dbReference type="InterPro" id="IPR009057">
    <property type="entry name" value="Homeodomain-like_sf"/>
</dbReference>
<dbReference type="CDD" id="cd00009">
    <property type="entry name" value="AAA"/>
    <property type="match status" value="1"/>
</dbReference>
<evidence type="ECO:0000313" key="13">
    <source>
        <dbReference type="Proteomes" id="UP000677234"/>
    </source>
</evidence>
<dbReference type="Gene3D" id="1.10.8.60">
    <property type="match status" value="1"/>
</dbReference>
<feature type="modified residue" description="4-aspartylphosphate" evidence="7">
    <location>
        <position position="53"/>
    </location>
</feature>
<keyword evidence="3" id="KW-0805">Transcription regulation</keyword>
<dbReference type="InterPro" id="IPR025943">
    <property type="entry name" value="Sigma_54_int_dom_ATP-bd_2"/>
</dbReference>
<dbReference type="InterPro" id="IPR001789">
    <property type="entry name" value="Sig_transdc_resp-reg_receiver"/>
</dbReference>
<dbReference type="Pfam" id="PF25601">
    <property type="entry name" value="AAA_lid_14"/>
    <property type="match status" value="1"/>
</dbReference>
<reference evidence="10 12" key="1">
    <citation type="submission" date="2020-12" db="EMBL/GenBank/DDBJ databases">
        <title>strain FJAT-54423T represents a novel species of the genus Brevibacillus.</title>
        <authorList>
            <person name="Tang R."/>
        </authorList>
    </citation>
    <scope>NUCLEOTIDE SEQUENCE [LARGE SCALE GENOMIC DNA]</scope>
    <source>
        <strain evidence="10 12">FJAT-54423</strain>
    </source>
</reference>
<keyword evidence="6" id="KW-0804">Transcription</keyword>
<dbReference type="InterPro" id="IPR011006">
    <property type="entry name" value="CheY-like_superfamily"/>
</dbReference>
<evidence type="ECO:0000313" key="11">
    <source>
        <dbReference type="EMBL" id="QUO40978.1"/>
    </source>
</evidence>
<dbReference type="Pfam" id="PF00072">
    <property type="entry name" value="Response_reg"/>
    <property type="match status" value="1"/>
</dbReference>
<dbReference type="SUPFAM" id="SSF52540">
    <property type="entry name" value="P-loop containing nucleoside triphosphate hydrolases"/>
    <property type="match status" value="1"/>
</dbReference>
<dbReference type="KEGG" id="bcop:JD108_18840"/>
<dbReference type="Pfam" id="PF02954">
    <property type="entry name" value="HTH_8"/>
    <property type="match status" value="1"/>
</dbReference>
<name>A0A7T5EJW5_9BACL</name>
<reference evidence="11" key="2">
    <citation type="submission" date="2021-04" db="EMBL/GenBank/DDBJ databases">
        <title>Brevibacillus composti FJAT-54423, complete genome.</title>
        <authorList>
            <person name="Tang R."/>
        </authorList>
    </citation>
    <scope>NUCLEOTIDE SEQUENCE</scope>
    <source>
        <strain evidence="11">FJAT-54424</strain>
    </source>
</reference>
<dbReference type="GO" id="GO:0000160">
    <property type="term" value="P:phosphorelay signal transduction system"/>
    <property type="evidence" value="ECO:0007669"/>
    <property type="project" value="InterPro"/>
</dbReference>
<dbReference type="PROSITE" id="PS50110">
    <property type="entry name" value="RESPONSE_REGULATORY"/>
    <property type="match status" value="1"/>
</dbReference>
<dbReference type="PANTHER" id="PTHR32071">
    <property type="entry name" value="TRANSCRIPTIONAL REGULATORY PROTEIN"/>
    <property type="match status" value="1"/>
</dbReference>
<evidence type="ECO:0000256" key="3">
    <source>
        <dbReference type="ARBA" id="ARBA00023015"/>
    </source>
</evidence>
<dbReference type="InterPro" id="IPR025662">
    <property type="entry name" value="Sigma_54_int_dom_ATP-bd_1"/>
</dbReference>
<keyword evidence="5" id="KW-0010">Activator</keyword>
<keyword evidence="4" id="KW-0238">DNA-binding</keyword>
<evidence type="ECO:0000259" key="9">
    <source>
        <dbReference type="PROSITE" id="PS50110"/>
    </source>
</evidence>
<dbReference type="InterPro" id="IPR002197">
    <property type="entry name" value="HTH_Fis"/>
</dbReference>
<organism evidence="10 12">
    <name type="scientific">Brevibacillus composti</name>
    <dbReference type="NCBI Taxonomy" id="2796470"/>
    <lineage>
        <taxon>Bacteria</taxon>
        <taxon>Bacillati</taxon>
        <taxon>Bacillota</taxon>
        <taxon>Bacilli</taxon>
        <taxon>Bacillales</taxon>
        <taxon>Paenibacillaceae</taxon>
        <taxon>Brevibacillus</taxon>
    </lineage>
</organism>
<feature type="domain" description="Response regulatory" evidence="9">
    <location>
        <begin position="4"/>
        <end position="122"/>
    </location>
</feature>
<dbReference type="InterPro" id="IPR002078">
    <property type="entry name" value="Sigma_54_int"/>
</dbReference>
<dbReference type="GO" id="GO:0006355">
    <property type="term" value="P:regulation of DNA-templated transcription"/>
    <property type="evidence" value="ECO:0007669"/>
    <property type="project" value="InterPro"/>
</dbReference>
<dbReference type="AlphaFoldDB" id="A0A7T5EJW5"/>
<dbReference type="InterPro" id="IPR003593">
    <property type="entry name" value="AAA+_ATPase"/>
</dbReference>
<dbReference type="GO" id="GO:0005524">
    <property type="term" value="F:ATP binding"/>
    <property type="evidence" value="ECO:0007669"/>
    <property type="project" value="UniProtKB-KW"/>
</dbReference>
<keyword evidence="7" id="KW-0597">Phosphoprotein</keyword>
<accession>A0A7T5EJW5</accession>
<evidence type="ECO:0000313" key="10">
    <source>
        <dbReference type="EMBL" id="QQE73893.1"/>
    </source>
</evidence>
<evidence type="ECO:0000256" key="1">
    <source>
        <dbReference type="ARBA" id="ARBA00022741"/>
    </source>
</evidence>
<proteinExistence type="predicted"/>
<feature type="domain" description="Sigma-54 factor interaction" evidence="8">
    <location>
        <begin position="148"/>
        <end position="377"/>
    </location>
</feature>
<dbReference type="Proteomes" id="UP000595847">
    <property type="component" value="Chromosome"/>
</dbReference>
<dbReference type="Pfam" id="PF00158">
    <property type="entry name" value="Sigma54_activat"/>
    <property type="match status" value="1"/>
</dbReference>
<dbReference type="FunFam" id="1.10.8.60:FF:000014">
    <property type="entry name" value="DNA-binding transcriptional regulator NtrC"/>
    <property type="match status" value="1"/>
</dbReference>
<evidence type="ECO:0000256" key="4">
    <source>
        <dbReference type="ARBA" id="ARBA00023125"/>
    </source>
</evidence>
<dbReference type="RefSeq" id="WP_198827490.1">
    <property type="nucleotide sequence ID" value="NZ_CP066308.1"/>
</dbReference>
<dbReference type="PROSITE" id="PS00688">
    <property type="entry name" value="SIGMA54_INTERACT_3"/>
    <property type="match status" value="1"/>
</dbReference>
<dbReference type="PROSITE" id="PS00675">
    <property type="entry name" value="SIGMA54_INTERACT_1"/>
    <property type="match status" value="1"/>
</dbReference>
<dbReference type="SMART" id="SM00382">
    <property type="entry name" value="AAA"/>
    <property type="match status" value="1"/>
</dbReference>
<dbReference type="SUPFAM" id="SSF46689">
    <property type="entry name" value="Homeodomain-like"/>
    <property type="match status" value="1"/>
</dbReference>
<dbReference type="InterPro" id="IPR058031">
    <property type="entry name" value="AAA_lid_NorR"/>
</dbReference>
<keyword evidence="13" id="KW-1185">Reference proteome</keyword>
<dbReference type="InterPro" id="IPR027417">
    <property type="entry name" value="P-loop_NTPase"/>
</dbReference>
<keyword evidence="1" id="KW-0547">Nucleotide-binding</keyword>
<evidence type="ECO:0000256" key="2">
    <source>
        <dbReference type="ARBA" id="ARBA00022840"/>
    </source>
</evidence>
<dbReference type="EMBL" id="CP073708">
    <property type="protein sequence ID" value="QUO40978.1"/>
    <property type="molecule type" value="Genomic_DNA"/>
</dbReference>
<protein>
    <submittedName>
        <fullName evidence="10">Sigma-54-dependent Fis family transcriptional regulator</fullName>
    </submittedName>
</protein>
<sequence length="475" mass="53231">MKQRVLLVDDELNVRKALTTALRKVGYETREASGGSEALALLAEFQPEVMLLDLRMPELDGMETLRRLREMNLREEERPSVVMMTAYGSAKDVMEAIKLGAFDYVQKPFDLARVKEVVAQALRQRESDRANRMLREQAAEETWESPGLVGLSPAMQEVYKMVGRVSMTKATVLIQGESGTGKELIAKAIHNNSPRAASPMITVNCGAIPENLLESELFGYERGAFTGAAGRKPGLVELADGGTLFLDEIGELPPSLQVKLLRVLQERTFVRVGGVESISVDVRIIAATNRDLQERIRQGLFREDLYYRLNVVPIYMPPLRERREDIPLLAAHFVAKFGRELGKEPCHLSPAAMEVLRSYHWPGNVRQLENTIERALVIAGGSAILPEHVEAYLQESEQTEASGIGQLLQWEDRTMRELVQEVEREAIARALQKEKGNRLQTAKRLGISRRALLYKLEMYGLAGDDAQNGVEVRKK</sequence>
<keyword evidence="2" id="KW-0067">ATP-binding</keyword>
<evidence type="ECO:0000259" key="8">
    <source>
        <dbReference type="PROSITE" id="PS50045"/>
    </source>
</evidence>